<feature type="non-terminal residue" evidence="1">
    <location>
        <position position="1"/>
    </location>
</feature>
<name>A0A4Y7PLG5_9AGAM</name>
<organism evidence="1 2">
    <name type="scientific">Rickenella mellea</name>
    <dbReference type="NCBI Taxonomy" id="50990"/>
    <lineage>
        <taxon>Eukaryota</taxon>
        <taxon>Fungi</taxon>
        <taxon>Dikarya</taxon>
        <taxon>Basidiomycota</taxon>
        <taxon>Agaricomycotina</taxon>
        <taxon>Agaricomycetes</taxon>
        <taxon>Hymenochaetales</taxon>
        <taxon>Rickenellaceae</taxon>
        <taxon>Rickenella</taxon>
    </lineage>
</organism>
<gene>
    <name evidence="1" type="ORF">BD410DRAFT_699483</name>
</gene>
<sequence>HKLGTVGRPAEFAVWLKNYRQYDKDPQIKSVEKFAQKWRVWWTQLQPRARIPSTDPAWPLLRVNGLDWSLTRRGGNNGFLVIILTLAWW</sequence>
<feature type="non-terminal residue" evidence="1">
    <location>
        <position position="89"/>
    </location>
</feature>
<keyword evidence="2" id="KW-1185">Reference proteome</keyword>
<evidence type="ECO:0000313" key="1">
    <source>
        <dbReference type="EMBL" id="TDL15290.1"/>
    </source>
</evidence>
<proteinExistence type="predicted"/>
<dbReference type="AlphaFoldDB" id="A0A4Y7PLG5"/>
<accession>A0A4Y7PLG5</accession>
<dbReference type="VEuPathDB" id="FungiDB:BD410DRAFT_699483"/>
<protein>
    <submittedName>
        <fullName evidence="1">Uncharacterized protein</fullName>
    </submittedName>
</protein>
<dbReference type="OrthoDB" id="3250313at2759"/>
<evidence type="ECO:0000313" key="2">
    <source>
        <dbReference type="Proteomes" id="UP000294933"/>
    </source>
</evidence>
<dbReference type="Proteomes" id="UP000294933">
    <property type="component" value="Unassembled WGS sequence"/>
</dbReference>
<dbReference type="EMBL" id="ML170282">
    <property type="protein sequence ID" value="TDL15290.1"/>
    <property type="molecule type" value="Genomic_DNA"/>
</dbReference>
<reference evidence="1 2" key="1">
    <citation type="submission" date="2018-06" db="EMBL/GenBank/DDBJ databases">
        <title>A transcriptomic atlas of mushroom development highlights an independent origin of complex multicellularity.</title>
        <authorList>
            <consortium name="DOE Joint Genome Institute"/>
            <person name="Krizsan K."/>
            <person name="Almasi E."/>
            <person name="Merenyi Z."/>
            <person name="Sahu N."/>
            <person name="Viragh M."/>
            <person name="Koszo T."/>
            <person name="Mondo S."/>
            <person name="Kiss B."/>
            <person name="Balint B."/>
            <person name="Kues U."/>
            <person name="Barry K."/>
            <person name="Hegedus J.C."/>
            <person name="Henrissat B."/>
            <person name="Johnson J."/>
            <person name="Lipzen A."/>
            <person name="Ohm R."/>
            <person name="Nagy I."/>
            <person name="Pangilinan J."/>
            <person name="Yan J."/>
            <person name="Xiong Y."/>
            <person name="Grigoriev I.V."/>
            <person name="Hibbett D.S."/>
            <person name="Nagy L.G."/>
        </authorList>
    </citation>
    <scope>NUCLEOTIDE SEQUENCE [LARGE SCALE GENOMIC DNA]</scope>
    <source>
        <strain evidence="1 2">SZMC22713</strain>
    </source>
</reference>